<accession>A0A8J3IUP9</accession>
<feature type="transmembrane region" description="Helical" evidence="1">
    <location>
        <begin position="91"/>
        <end position="112"/>
    </location>
</feature>
<dbReference type="RefSeq" id="WP_220211558.1">
    <property type="nucleotide sequence ID" value="NZ_BNJK01000004.1"/>
</dbReference>
<feature type="transmembrane region" description="Helical" evidence="1">
    <location>
        <begin position="40"/>
        <end position="59"/>
    </location>
</feature>
<name>A0A8J3IUP9_9CHLR</name>
<proteinExistence type="predicted"/>
<feature type="transmembrane region" description="Helical" evidence="1">
    <location>
        <begin position="12"/>
        <end position="34"/>
    </location>
</feature>
<protein>
    <recommendedName>
        <fullName evidence="4">DUF3159 domain-containing protein</fullName>
    </recommendedName>
</protein>
<gene>
    <name evidence="2" type="ORF">KSF_110310</name>
</gene>
<sequence>MEKPNRKAMIKSLAISILINGVLPFIIYTLLTTYAHVSDLVALLATGVPSLIDSIVGIIRHRRIDFLAGIVLFGIVVSLIFISLGGSARLYLIRESFLTGAYGVACVVSLFFPKPIGFYTGRYFVAGNDPKRIEGFNAMWQYPQFRTMIRMQTTFWGVGTILEAVLRGYMAFTMPIPQFLAVSPIVNWGIIGAIIVVSIFYMRGWKRKYDGTMGPQEKSEQTA</sequence>
<comment type="caution">
    <text evidence="2">The sequence shown here is derived from an EMBL/GenBank/DDBJ whole genome shotgun (WGS) entry which is preliminary data.</text>
</comment>
<reference evidence="2" key="1">
    <citation type="submission" date="2020-10" db="EMBL/GenBank/DDBJ databases">
        <title>Taxonomic study of unclassified bacteria belonging to the class Ktedonobacteria.</title>
        <authorList>
            <person name="Yabe S."/>
            <person name="Wang C.M."/>
            <person name="Zheng Y."/>
            <person name="Sakai Y."/>
            <person name="Cavaletti L."/>
            <person name="Monciardini P."/>
            <person name="Donadio S."/>
        </authorList>
    </citation>
    <scope>NUCLEOTIDE SEQUENCE</scope>
    <source>
        <strain evidence="2">ID150040</strain>
    </source>
</reference>
<evidence type="ECO:0000313" key="2">
    <source>
        <dbReference type="EMBL" id="GHP00984.1"/>
    </source>
</evidence>
<evidence type="ECO:0000256" key="1">
    <source>
        <dbReference type="SAM" id="Phobius"/>
    </source>
</evidence>
<dbReference type="AlphaFoldDB" id="A0A8J3IUP9"/>
<keyword evidence="1" id="KW-0812">Transmembrane</keyword>
<evidence type="ECO:0000313" key="3">
    <source>
        <dbReference type="Proteomes" id="UP000597444"/>
    </source>
</evidence>
<keyword evidence="1" id="KW-1133">Transmembrane helix</keyword>
<dbReference type="NCBIfam" id="NF041646">
    <property type="entry name" value="VC0807_fam"/>
    <property type="match status" value="1"/>
</dbReference>
<feature type="transmembrane region" description="Helical" evidence="1">
    <location>
        <begin position="154"/>
        <end position="172"/>
    </location>
</feature>
<feature type="transmembrane region" description="Helical" evidence="1">
    <location>
        <begin position="178"/>
        <end position="201"/>
    </location>
</feature>
<organism evidence="2 3">
    <name type="scientific">Reticulibacter mediterranei</name>
    <dbReference type="NCBI Taxonomy" id="2778369"/>
    <lineage>
        <taxon>Bacteria</taxon>
        <taxon>Bacillati</taxon>
        <taxon>Chloroflexota</taxon>
        <taxon>Ktedonobacteria</taxon>
        <taxon>Ktedonobacterales</taxon>
        <taxon>Reticulibacteraceae</taxon>
        <taxon>Reticulibacter</taxon>
    </lineage>
</organism>
<dbReference type="EMBL" id="BNJK01000004">
    <property type="protein sequence ID" value="GHP00984.1"/>
    <property type="molecule type" value="Genomic_DNA"/>
</dbReference>
<evidence type="ECO:0008006" key="4">
    <source>
        <dbReference type="Google" id="ProtNLM"/>
    </source>
</evidence>
<keyword evidence="1" id="KW-0472">Membrane</keyword>
<feature type="transmembrane region" description="Helical" evidence="1">
    <location>
        <begin position="66"/>
        <end position="85"/>
    </location>
</feature>
<dbReference type="Proteomes" id="UP000597444">
    <property type="component" value="Unassembled WGS sequence"/>
</dbReference>
<keyword evidence="3" id="KW-1185">Reference proteome</keyword>